<comment type="caution">
    <text evidence="1">The sequence shown here is derived from an EMBL/GenBank/DDBJ whole genome shotgun (WGS) entry which is preliminary data.</text>
</comment>
<accession>A0AAE1B836</accession>
<reference evidence="1" key="1">
    <citation type="journal article" date="2023" name="G3 (Bethesda)">
        <title>A reference genome for the long-term kleptoplast-retaining sea slug Elysia crispata morphotype clarki.</title>
        <authorList>
            <person name="Eastman K.E."/>
            <person name="Pendleton A.L."/>
            <person name="Shaikh M.A."/>
            <person name="Suttiyut T."/>
            <person name="Ogas R."/>
            <person name="Tomko P."/>
            <person name="Gavelis G."/>
            <person name="Widhalm J.R."/>
            <person name="Wisecaver J.H."/>
        </authorList>
    </citation>
    <scope>NUCLEOTIDE SEQUENCE</scope>
    <source>
        <strain evidence="1">ECLA1</strain>
    </source>
</reference>
<evidence type="ECO:0000313" key="2">
    <source>
        <dbReference type="Proteomes" id="UP001283361"/>
    </source>
</evidence>
<gene>
    <name evidence="1" type="ORF">RRG08_003038</name>
</gene>
<dbReference type="Proteomes" id="UP001283361">
    <property type="component" value="Unassembled WGS sequence"/>
</dbReference>
<sequence>MKPEENALYSQANSRQVSQVANYGHGRYQRKNTRPPALSLLSKVFSEFRRVHRLLWSTKFPQFGIDHSALDLPGSTLSQLNHCRERLELRFTSLKNTAHVNTTPKLMHIAIQQIPIYSSAG</sequence>
<organism evidence="1 2">
    <name type="scientific">Elysia crispata</name>
    <name type="common">lettuce slug</name>
    <dbReference type="NCBI Taxonomy" id="231223"/>
    <lineage>
        <taxon>Eukaryota</taxon>
        <taxon>Metazoa</taxon>
        <taxon>Spiralia</taxon>
        <taxon>Lophotrochozoa</taxon>
        <taxon>Mollusca</taxon>
        <taxon>Gastropoda</taxon>
        <taxon>Heterobranchia</taxon>
        <taxon>Euthyneura</taxon>
        <taxon>Panpulmonata</taxon>
        <taxon>Sacoglossa</taxon>
        <taxon>Placobranchoidea</taxon>
        <taxon>Plakobranchidae</taxon>
        <taxon>Elysia</taxon>
    </lineage>
</organism>
<protein>
    <submittedName>
        <fullName evidence="1">Uncharacterized protein</fullName>
    </submittedName>
</protein>
<keyword evidence="2" id="KW-1185">Reference proteome</keyword>
<proteinExistence type="predicted"/>
<name>A0AAE1B836_9GAST</name>
<evidence type="ECO:0000313" key="1">
    <source>
        <dbReference type="EMBL" id="KAK3800631.1"/>
    </source>
</evidence>
<dbReference type="AlphaFoldDB" id="A0AAE1B836"/>
<dbReference type="EMBL" id="JAWDGP010000422">
    <property type="protein sequence ID" value="KAK3800631.1"/>
    <property type="molecule type" value="Genomic_DNA"/>
</dbReference>